<proteinExistence type="predicted"/>
<gene>
    <name evidence="1" type="ORF">UFOPK3402_01430</name>
</gene>
<dbReference type="AlphaFoldDB" id="A0A6J7EJR3"/>
<evidence type="ECO:0000313" key="1">
    <source>
        <dbReference type="EMBL" id="CAB4882361.1"/>
    </source>
</evidence>
<accession>A0A6J7EJR3</accession>
<reference evidence="1" key="1">
    <citation type="submission" date="2020-05" db="EMBL/GenBank/DDBJ databases">
        <authorList>
            <person name="Chiriac C."/>
            <person name="Salcher M."/>
            <person name="Ghai R."/>
            <person name="Kavagutti S V."/>
        </authorList>
    </citation>
    <scope>NUCLEOTIDE SEQUENCE</scope>
</reference>
<organism evidence="1">
    <name type="scientific">freshwater metagenome</name>
    <dbReference type="NCBI Taxonomy" id="449393"/>
    <lineage>
        <taxon>unclassified sequences</taxon>
        <taxon>metagenomes</taxon>
        <taxon>ecological metagenomes</taxon>
    </lineage>
</organism>
<dbReference type="EMBL" id="CAFBLS010000193">
    <property type="protein sequence ID" value="CAB4882361.1"/>
    <property type="molecule type" value="Genomic_DNA"/>
</dbReference>
<protein>
    <submittedName>
        <fullName evidence="1">Unannotated protein</fullName>
    </submittedName>
</protein>
<name>A0A6J7EJR3_9ZZZZ</name>
<sequence>MSAPSGDRRLFARRAANARNLGGLALRAMYRIRVIGLEHLPVAGPVLIVGHCPEILAGAVIKAMACRPVHVIGGDAVQMALPARGLRLIGDIPRVGAGIGAARMAQALLMEGGAVAVLGSSPPVGYLVAISNAPVVPVVVIGAAGRVPTDPPAPGTRIDVVFSPASLIPTSGDPCAERVVLDAGERVRQIVADAHLRARPRRPGG</sequence>